<evidence type="ECO:0000313" key="2">
    <source>
        <dbReference type="EMBL" id="ABS51044.1"/>
    </source>
</evidence>
<feature type="transmembrane region" description="Helical" evidence="1">
    <location>
        <begin position="76"/>
        <end position="97"/>
    </location>
</feature>
<keyword evidence="1" id="KW-0472">Membrane</keyword>
<dbReference type="Proteomes" id="UP000002407">
    <property type="component" value="Chromosome"/>
</dbReference>
<organism evidence="2 3">
    <name type="scientific">Campylobacter hominis (strain ATCC BAA-381 / DSM 21671 / CCUG 45161 / LMG 19568 / NCTC 13146 / CH001A)</name>
    <dbReference type="NCBI Taxonomy" id="360107"/>
    <lineage>
        <taxon>Bacteria</taxon>
        <taxon>Pseudomonadati</taxon>
        <taxon>Campylobacterota</taxon>
        <taxon>Epsilonproteobacteria</taxon>
        <taxon>Campylobacterales</taxon>
        <taxon>Campylobacteraceae</taxon>
        <taxon>Campylobacter</taxon>
    </lineage>
</organism>
<keyword evidence="3" id="KW-1185">Reference proteome</keyword>
<dbReference type="EMBL" id="CP000776">
    <property type="protein sequence ID" value="ABS51044.1"/>
    <property type="molecule type" value="Genomic_DNA"/>
</dbReference>
<dbReference type="GO" id="GO:0005886">
    <property type="term" value="C:plasma membrane"/>
    <property type="evidence" value="ECO:0007669"/>
    <property type="project" value="TreeGrafter"/>
</dbReference>
<proteinExistence type="predicted"/>
<name>A7I380_CAMHC</name>
<dbReference type="RefSeq" id="WP_012109274.1">
    <property type="nucleotide sequence ID" value="NC_009714.1"/>
</dbReference>
<dbReference type="eggNOG" id="COG3152">
    <property type="taxonomic scope" value="Bacteria"/>
</dbReference>
<sequence length="113" mass="12367">MGFGEAITSCFSQYIGFSGRACRSEYWYFALLVFLINIVIGIIGSDILTALVALALFLPSLSVGVRRLHDIDKSGWWILLLLIPIIGTLIILFFAVLKSTPGSNEYGPNPLGE</sequence>
<dbReference type="AlphaFoldDB" id="A7I380"/>
<gene>
    <name evidence="2" type="ordered locus">CHAB381_1429</name>
</gene>
<dbReference type="Pfam" id="PF05656">
    <property type="entry name" value="DUF805"/>
    <property type="match status" value="1"/>
</dbReference>
<dbReference type="PANTHER" id="PTHR34980:SF2">
    <property type="entry name" value="INNER MEMBRANE PROTEIN YHAH-RELATED"/>
    <property type="match status" value="1"/>
</dbReference>
<evidence type="ECO:0000313" key="3">
    <source>
        <dbReference type="Proteomes" id="UP000002407"/>
    </source>
</evidence>
<protein>
    <recommendedName>
        <fullName evidence="4">Inner membrane protein YhaI</fullName>
    </recommendedName>
</protein>
<evidence type="ECO:0008006" key="4">
    <source>
        <dbReference type="Google" id="ProtNLM"/>
    </source>
</evidence>
<keyword evidence="1" id="KW-1133">Transmembrane helix</keyword>
<dbReference type="PANTHER" id="PTHR34980">
    <property type="entry name" value="INNER MEMBRANE PROTEIN-RELATED-RELATED"/>
    <property type="match status" value="1"/>
</dbReference>
<dbReference type="KEGG" id="cha:CHAB381_1429"/>
<dbReference type="OrthoDB" id="9812349at2"/>
<reference evidence="3" key="1">
    <citation type="submission" date="2007-07" db="EMBL/GenBank/DDBJ databases">
        <title>Complete genome sequence of Campylobacter hominis ATCC BAA-381, a commensal isolated from the human gastrointestinal tract.</title>
        <authorList>
            <person name="Fouts D.E."/>
            <person name="Mongodin E.F."/>
            <person name="Puiu D."/>
            <person name="Sebastian Y."/>
            <person name="Miller W.G."/>
            <person name="Mandrell R.E."/>
            <person name="Nelson K.E."/>
        </authorList>
    </citation>
    <scope>NUCLEOTIDE SEQUENCE [LARGE SCALE GENOMIC DNA]</scope>
    <source>
        <strain evidence="3">ATCC BAA-381 / LMG 19568 / NCTC 13146 / CH001A</strain>
    </source>
</reference>
<keyword evidence="1" id="KW-0812">Transmembrane</keyword>
<accession>A7I380</accession>
<dbReference type="InterPro" id="IPR008523">
    <property type="entry name" value="DUF805"/>
</dbReference>
<dbReference type="HOGENOM" id="CLU_093674_4_1_7"/>
<feature type="transmembrane region" description="Helical" evidence="1">
    <location>
        <begin position="26"/>
        <end position="56"/>
    </location>
</feature>
<evidence type="ECO:0000256" key="1">
    <source>
        <dbReference type="SAM" id="Phobius"/>
    </source>
</evidence>
<dbReference type="STRING" id="360107.CHAB381_1429"/>